<name>A0ACC0BSJ5_CATRO</name>
<protein>
    <submittedName>
        <fullName evidence="1">Uncharacterized protein</fullName>
    </submittedName>
</protein>
<dbReference type="Proteomes" id="UP001060085">
    <property type="component" value="Linkage Group LG02"/>
</dbReference>
<dbReference type="EMBL" id="CM044702">
    <property type="protein sequence ID" value="KAI5675566.1"/>
    <property type="molecule type" value="Genomic_DNA"/>
</dbReference>
<accession>A0ACC0BSJ5</accession>
<keyword evidence="2" id="KW-1185">Reference proteome</keyword>
<evidence type="ECO:0000313" key="2">
    <source>
        <dbReference type="Proteomes" id="UP001060085"/>
    </source>
</evidence>
<sequence length="432" mass="51102">MEMKIHCFSYATIESATNVEVDTDKFIRFRKESHIRLEIASKEVVYSFHSEFYLHIVLCSSIVPTQAFKGSSRRELVLGKGDPQERLSVNVIIMYGMKSYPREYEEYLEGYDHGAHTHDDITLVLNVGMIVKKGGGVEDRRSMEKELHPLVENLSISLSFNPSSLRYEISLEKLKSLLDSYTFQVSLIEFLETLLFGNIHGIQFYHFYFKEFMWLLNFRKKMNGSLKVFKAYLCDLVKTIFGNGVFELNLKNLVEKHLVYSSAFVDFLFKDEALNETIVQNTKYCVNVENQSLGATLLYSLTFKEFLDELIFKREFKVLQILMLNQECSFLNSFLKFFWVNLHQNFLFYHLPFKDLFWRHDLAKEEVSTSKDFYGSYRWIRSVSLEFHCLELLIKQLRKCFEGSLKWKRERICCFNFNLKSYFGNLVLQMKY</sequence>
<reference evidence="2" key="1">
    <citation type="journal article" date="2023" name="Nat. Plants">
        <title>Single-cell RNA sequencing provides a high-resolution roadmap for understanding the multicellular compartmentation of specialized metabolism.</title>
        <authorList>
            <person name="Sun S."/>
            <person name="Shen X."/>
            <person name="Li Y."/>
            <person name="Li Y."/>
            <person name="Wang S."/>
            <person name="Li R."/>
            <person name="Zhang H."/>
            <person name="Shen G."/>
            <person name="Guo B."/>
            <person name="Wei J."/>
            <person name="Xu J."/>
            <person name="St-Pierre B."/>
            <person name="Chen S."/>
            <person name="Sun C."/>
        </authorList>
    </citation>
    <scope>NUCLEOTIDE SEQUENCE [LARGE SCALE GENOMIC DNA]</scope>
</reference>
<evidence type="ECO:0000313" key="1">
    <source>
        <dbReference type="EMBL" id="KAI5675566.1"/>
    </source>
</evidence>
<gene>
    <name evidence="1" type="ORF">M9H77_06516</name>
</gene>
<proteinExistence type="predicted"/>
<organism evidence="1 2">
    <name type="scientific">Catharanthus roseus</name>
    <name type="common">Madagascar periwinkle</name>
    <name type="synonym">Vinca rosea</name>
    <dbReference type="NCBI Taxonomy" id="4058"/>
    <lineage>
        <taxon>Eukaryota</taxon>
        <taxon>Viridiplantae</taxon>
        <taxon>Streptophyta</taxon>
        <taxon>Embryophyta</taxon>
        <taxon>Tracheophyta</taxon>
        <taxon>Spermatophyta</taxon>
        <taxon>Magnoliopsida</taxon>
        <taxon>eudicotyledons</taxon>
        <taxon>Gunneridae</taxon>
        <taxon>Pentapetalae</taxon>
        <taxon>asterids</taxon>
        <taxon>lamiids</taxon>
        <taxon>Gentianales</taxon>
        <taxon>Apocynaceae</taxon>
        <taxon>Rauvolfioideae</taxon>
        <taxon>Vinceae</taxon>
        <taxon>Catharanthinae</taxon>
        <taxon>Catharanthus</taxon>
    </lineage>
</organism>
<comment type="caution">
    <text evidence="1">The sequence shown here is derived from an EMBL/GenBank/DDBJ whole genome shotgun (WGS) entry which is preliminary data.</text>
</comment>